<dbReference type="PANTHER" id="PTHR31375">
    <property type="match status" value="1"/>
</dbReference>
<keyword evidence="10" id="KW-0961">Cell wall biogenesis/degradation</keyword>
<evidence type="ECO:0000256" key="7">
    <source>
        <dbReference type="ARBA" id="ARBA00022737"/>
    </source>
</evidence>
<comment type="subcellular location">
    <subcellularLocation>
        <location evidence="1">Secreted</location>
        <location evidence="1">Cell wall</location>
    </subcellularLocation>
</comment>
<evidence type="ECO:0000256" key="14">
    <source>
        <dbReference type="SAM" id="SignalP"/>
    </source>
</evidence>
<evidence type="ECO:0000256" key="6">
    <source>
        <dbReference type="ARBA" id="ARBA00022729"/>
    </source>
</evidence>
<evidence type="ECO:0000256" key="12">
    <source>
        <dbReference type="PROSITE-ProRule" id="PRU10052"/>
    </source>
</evidence>
<organism evidence="15 16">
    <name type="scientific">Carpinus fangiana</name>
    <dbReference type="NCBI Taxonomy" id="176857"/>
    <lineage>
        <taxon>Eukaryota</taxon>
        <taxon>Viridiplantae</taxon>
        <taxon>Streptophyta</taxon>
        <taxon>Embryophyta</taxon>
        <taxon>Tracheophyta</taxon>
        <taxon>Spermatophyta</taxon>
        <taxon>Magnoliopsida</taxon>
        <taxon>eudicotyledons</taxon>
        <taxon>Gunneridae</taxon>
        <taxon>Pentapetalae</taxon>
        <taxon>rosids</taxon>
        <taxon>fabids</taxon>
        <taxon>Fagales</taxon>
        <taxon>Betulaceae</taxon>
        <taxon>Carpinus</taxon>
    </lineage>
</organism>
<keyword evidence="16" id="KW-1185">Reference proteome</keyword>
<evidence type="ECO:0000256" key="3">
    <source>
        <dbReference type="ARBA" id="ARBA00012736"/>
    </source>
</evidence>
<accession>A0A5N6R113</accession>
<feature type="active site" evidence="12">
    <location>
        <position position="281"/>
    </location>
</feature>
<comment type="catalytic activity">
    <reaction evidence="11">
        <text>(1,4-alpha-D-galacturonosyl)n+m + H2O = (1,4-alpha-D-galacturonosyl)n + (1,4-alpha-D-galacturonosyl)m.</text>
        <dbReference type="EC" id="3.2.1.15"/>
    </reaction>
</comment>
<keyword evidence="9 13" id="KW-0326">Glycosidase</keyword>
<name>A0A5N6R113_9ROSI</name>
<evidence type="ECO:0000256" key="13">
    <source>
        <dbReference type="RuleBase" id="RU361169"/>
    </source>
</evidence>
<dbReference type="EC" id="3.2.1.15" evidence="3"/>
<dbReference type="GO" id="GO:0005975">
    <property type="term" value="P:carbohydrate metabolic process"/>
    <property type="evidence" value="ECO:0007669"/>
    <property type="project" value="InterPro"/>
</dbReference>
<dbReference type="Proteomes" id="UP000327013">
    <property type="component" value="Chromosome 3"/>
</dbReference>
<keyword evidence="4" id="KW-0134">Cell wall</keyword>
<dbReference type="AlphaFoldDB" id="A0A5N6R113"/>
<dbReference type="GO" id="GO:0071555">
    <property type="term" value="P:cell wall organization"/>
    <property type="evidence" value="ECO:0007669"/>
    <property type="project" value="UniProtKB-KW"/>
</dbReference>
<evidence type="ECO:0000313" key="16">
    <source>
        <dbReference type="Proteomes" id="UP000327013"/>
    </source>
</evidence>
<evidence type="ECO:0000256" key="5">
    <source>
        <dbReference type="ARBA" id="ARBA00022525"/>
    </source>
</evidence>
<dbReference type="InterPro" id="IPR012334">
    <property type="entry name" value="Pectin_lyas_fold"/>
</dbReference>
<keyword evidence="6 14" id="KW-0732">Signal</keyword>
<dbReference type="PROSITE" id="PS00502">
    <property type="entry name" value="POLYGALACTURONASE"/>
    <property type="match status" value="1"/>
</dbReference>
<dbReference type="InterPro" id="IPR000743">
    <property type="entry name" value="Glyco_hydro_28"/>
</dbReference>
<reference evidence="15 16" key="1">
    <citation type="submission" date="2019-06" db="EMBL/GenBank/DDBJ databases">
        <title>A chromosomal-level reference genome of Carpinus fangiana (Coryloideae, Betulaceae).</title>
        <authorList>
            <person name="Yang X."/>
            <person name="Wang Z."/>
            <person name="Zhang L."/>
            <person name="Hao G."/>
            <person name="Liu J."/>
            <person name="Yang Y."/>
        </authorList>
    </citation>
    <scope>NUCLEOTIDE SEQUENCE [LARGE SCALE GENOMIC DNA]</scope>
    <source>
        <strain evidence="15">Cfa_2016G</strain>
        <tissue evidence="15">Leaf</tissue>
    </source>
</reference>
<dbReference type="EMBL" id="CM017323">
    <property type="protein sequence ID" value="KAE8023479.1"/>
    <property type="molecule type" value="Genomic_DNA"/>
</dbReference>
<dbReference type="InterPro" id="IPR011050">
    <property type="entry name" value="Pectin_lyase_fold/virulence"/>
</dbReference>
<protein>
    <recommendedName>
        <fullName evidence="3">endo-polygalacturonase</fullName>
        <ecNumber evidence="3">3.2.1.15</ecNumber>
    </recommendedName>
</protein>
<evidence type="ECO:0000256" key="10">
    <source>
        <dbReference type="ARBA" id="ARBA00023316"/>
    </source>
</evidence>
<comment type="similarity">
    <text evidence="2 13">Belongs to the glycosyl hydrolase 28 family.</text>
</comment>
<evidence type="ECO:0000256" key="2">
    <source>
        <dbReference type="ARBA" id="ARBA00008834"/>
    </source>
</evidence>
<evidence type="ECO:0000313" key="15">
    <source>
        <dbReference type="EMBL" id="KAE8023479.1"/>
    </source>
</evidence>
<keyword evidence="5" id="KW-0964">Secreted</keyword>
<feature type="chain" id="PRO_5024392979" description="endo-polygalacturonase" evidence="14">
    <location>
        <begin position="22"/>
        <end position="459"/>
    </location>
</feature>
<feature type="signal peptide" evidence="14">
    <location>
        <begin position="1"/>
        <end position="21"/>
    </location>
</feature>
<gene>
    <name evidence="15" type="ORF">FH972_009169</name>
</gene>
<evidence type="ECO:0000256" key="9">
    <source>
        <dbReference type="ARBA" id="ARBA00023295"/>
    </source>
</evidence>
<proteinExistence type="inferred from homology"/>
<keyword evidence="7" id="KW-0677">Repeat</keyword>
<evidence type="ECO:0000256" key="8">
    <source>
        <dbReference type="ARBA" id="ARBA00022801"/>
    </source>
</evidence>
<keyword evidence="8 13" id="KW-0378">Hydrolase</keyword>
<dbReference type="Pfam" id="PF00295">
    <property type="entry name" value="Glyco_hydro_28"/>
    <property type="match status" value="1"/>
</dbReference>
<dbReference type="SUPFAM" id="SSF51126">
    <property type="entry name" value="Pectin lyase-like"/>
    <property type="match status" value="1"/>
</dbReference>
<evidence type="ECO:0000256" key="11">
    <source>
        <dbReference type="ARBA" id="ARBA00034074"/>
    </source>
</evidence>
<dbReference type="Gene3D" id="2.160.20.10">
    <property type="entry name" value="Single-stranded right-handed beta-helix, Pectin lyase-like"/>
    <property type="match status" value="1"/>
</dbReference>
<dbReference type="GO" id="GO:0004650">
    <property type="term" value="F:polygalacturonase activity"/>
    <property type="evidence" value="ECO:0007669"/>
    <property type="project" value="UniProtKB-EC"/>
</dbReference>
<sequence>MDKFFLVSFLGLLIVAHGVAGNLVDDNIGVLEEFESWDIEEENEVEVSPIPSWTSERGSKVLVNVDSFGAVGDGVSDDTQAFQKAWEVACSTAKSVLLVPQGRRYLVNATRFKGPCADELVIQIAGTIVAPDEPKNWDPKLPRVWLDFSKLNGTLFQGGGVIDGSGSKWWASSCKKNKSNPCRGAPTALTIDTSSGIKVKGLTIRNSQQMHFVISKCDSVRVSGVLVSAPGDSPNTDGIHITESTNVVLQDCKIGTGDDCVSIVNASSNVKMKRIFCGPGHGVSIGSLGKDNSTGVVTRVVLDTAIFTETANGLRIKTWQGGSGYVRAVRFQNVRMENVSNPIIIDQFYCDSPTVCKNQTSAVNISQIVYKNISGTTKSEKAMKFACSDTVPCSNIVLSNVNLEKKDGTVETYCNSATGSGYGLVHPSADCLSSHDKELIVTNAEVAETGREEIVHTEL</sequence>
<evidence type="ECO:0000256" key="1">
    <source>
        <dbReference type="ARBA" id="ARBA00004191"/>
    </source>
</evidence>
<dbReference type="OrthoDB" id="187139at2759"/>
<evidence type="ECO:0000256" key="4">
    <source>
        <dbReference type="ARBA" id="ARBA00022512"/>
    </source>
</evidence>
<dbReference type="FunFam" id="2.160.20.10:FF:000032">
    <property type="entry name" value="Pectin lyase-like superfamily protein"/>
    <property type="match status" value="1"/>
</dbReference>